<dbReference type="InterPro" id="IPR022496">
    <property type="entry name" value="T6A_TsaB"/>
</dbReference>
<dbReference type="InterPro" id="IPR000905">
    <property type="entry name" value="Gcp-like_dom"/>
</dbReference>
<protein>
    <submittedName>
        <fullName evidence="5">tRNA threonylcarbamoyladenosine biosynthesis protein TsaB</fullName>
    </submittedName>
</protein>
<dbReference type="GO" id="GO:0005829">
    <property type="term" value="C:cytosol"/>
    <property type="evidence" value="ECO:0007669"/>
    <property type="project" value="TreeGrafter"/>
</dbReference>
<dbReference type="PANTHER" id="PTHR11735:SF11">
    <property type="entry name" value="TRNA THREONYLCARBAMOYLADENOSINE BIOSYNTHESIS PROTEIN TSAB"/>
    <property type="match status" value="1"/>
</dbReference>
<evidence type="ECO:0000259" key="4">
    <source>
        <dbReference type="Pfam" id="PF00814"/>
    </source>
</evidence>
<dbReference type="FunFam" id="3.30.420.40:FF:000097">
    <property type="entry name" value="tRNA threonylcarbamoyladenosine biosynthesis protein TsaB"/>
    <property type="match status" value="1"/>
</dbReference>
<proteinExistence type="predicted"/>
<feature type="domain" description="Gcp-like" evidence="4">
    <location>
        <begin position="29"/>
        <end position="225"/>
    </location>
</feature>
<evidence type="ECO:0000313" key="5">
    <source>
        <dbReference type="EMBL" id="VAW60234.1"/>
    </source>
</evidence>
<dbReference type="EMBL" id="UOFG01000115">
    <property type="protein sequence ID" value="VAW60234.1"/>
    <property type="molecule type" value="Genomic_DNA"/>
</dbReference>
<gene>
    <name evidence="5" type="ORF">MNBD_GAMMA11-2764</name>
</gene>
<evidence type="ECO:0000256" key="1">
    <source>
        <dbReference type="ARBA" id="ARBA00004496"/>
    </source>
</evidence>
<dbReference type="SUPFAM" id="SSF53067">
    <property type="entry name" value="Actin-like ATPase domain"/>
    <property type="match status" value="2"/>
</dbReference>
<name>A0A3B0XVK6_9ZZZZ</name>
<organism evidence="5">
    <name type="scientific">hydrothermal vent metagenome</name>
    <dbReference type="NCBI Taxonomy" id="652676"/>
    <lineage>
        <taxon>unclassified sequences</taxon>
        <taxon>metagenomes</taxon>
        <taxon>ecological metagenomes</taxon>
    </lineage>
</organism>
<dbReference type="InterPro" id="IPR043129">
    <property type="entry name" value="ATPase_NBD"/>
</dbReference>
<keyword evidence="2" id="KW-0963">Cytoplasm</keyword>
<dbReference type="NCBIfam" id="TIGR03725">
    <property type="entry name" value="T6A_YeaZ"/>
    <property type="match status" value="1"/>
</dbReference>
<comment type="subcellular location">
    <subcellularLocation>
        <location evidence="1">Cytoplasm</location>
    </subcellularLocation>
</comment>
<evidence type="ECO:0000256" key="3">
    <source>
        <dbReference type="ARBA" id="ARBA00022694"/>
    </source>
</evidence>
<evidence type="ECO:0000256" key="2">
    <source>
        <dbReference type="ARBA" id="ARBA00022490"/>
    </source>
</evidence>
<dbReference type="PANTHER" id="PTHR11735">
    <property type="entry name" value="TRNA N6-ADENOSINE THREONYLCARBAMOYLTRANSFERASE"/>
    <property type="match status" value="1"/>
</dbReference>
<dbReference type="Gene3D" id="3.30.420.40">
    <property type="match status" value="2"/>
</dbReference>
<dbReference type="CDD" id="cd24032">
    <property type="entry name" value="ASKHA_NBD_TsaB"/>
    <property type="match status" value="1"/>
</dbReference>
<reference evidence="5" key="1">
    <citation type="submission" date="2018-06" db="EMBL/GenBank/DDBJ databases">
        <authorList>
            <person name="Zhirakovskaya E."/>
        </authorList>
    </citation>
    <scope>NUCLEOTIDE SEQUENCE</scope>
</reference>
<sequence>MKILAVDTATQACSAALFIDGETTAEFRLAPREHTQLILPMVESLLQQAAIKIADLDALAFGRGPGSFTGVRIATGIVQGLAFAHNLPVLAISTLASIAQLAGDEHQHNNVLAGIDARMGEIYWGCYQRADNGLMTLQGMEQVSSPEQVELVDTEIDWLGAGTAWQSYSEPLALKSGSHLSLHCADYLPDSRSIVQLAVSDYQQGLAVEAAQALPVYLRNNVAKKSAKK</sequence>
<accession>A0A3B0XVK6</accession>
<dbReference type="Pfam" id="PF00814">
    <property type="entry name" value="TsaD"/>
    <property type="match status" value="1"/>
</dbReference>
<keyword evidence="3" id="KW-0819">tRNA processing</keyword>
<dbReference type="GO" id="GO:0002949">
    <property type="term" value="P:tRNA threonylcarbamoyladenosine modification"/>
    <property type="evidence" value="ECO:0007669"/>
    <property type="project" value="InterPro"/>
</dbReference>
<dbReference type="AlphaFoldDB" id="A0A3B0XVK6"/>